<dbReference type="PANTHER" id="PTHR12191:SF37">
    <property type="entry name" value="ZINC TRANSPORTER FOI"/>
    <property type="match status" value="1"/>
</dbReference>
<evidence type="ECO:0000313" key="7">
    <source>
        <dbReference type="EMBL" id="KAJ7333073.1"/>
    </source>
</evidence>
<name>A0A9X0CES6_9CNID</name>
<evidence type="ECO:0000256" key="2">
    <source>
        <dbReference type="ARBA" id="ARBA00006939"/>
    </source>
</evidence>
<keyword evidence="8" id="KW-1185">Reference proteome</keyword>
<dbReference type="InterPro" id="IPR003689">
    <property type="entry name" value="ZIP"/>
</dbReference>
<dbReference type="PANTHER" id="PTHR12191">
    <property type="entry name" value="SOLUTE CARRIER FAMILY 39"/>
    <property type="match status" value="1"/>
</dbReference>
<keyword evidence="5 6" id="KW-0472">Membrane</keyword>
<dbReference type="GO" id="GO:0005385">
    <property type="term" value="F:zinc ion transmembrane transporter activity"/>
    <property type="evidence" value="ECO:0007669"/>
    <property type="project" value="TreeGrafter"/>
</dbReference>
<dbReference type="EMBL" id="MU827787">
    <property type="protein sequence ID" value="KAJ7333073.1"/>
    <property type="molecule type" value="Genomic_DNA"/>
</dbReference>
<dbReference type="GO" id="GO:0140410">
    <property type="term" value="F:monoatomic cation:bicarbonate symporter activity"/>
    <property type="evidence" value="ECO:0007669"/>
    <property type="project" value="TreeGrafter"/>
</dbReference>
<feature type="transmembrane region" description="Helical" evidence="6">
    <location>
        <begin position="12"/>
        <end position="44"/>
    </location>
</feature>
<evidence type="ECO:0000256" key="3">
    <source>
        <dbReference type="ARBA" id="ARBA00022692"/>
    </source>
</evidence>
<evidence type="ECO:0000313" key="8">
    <source>
        <dbReference type="Proteomes" id="UP001163046"/>
    </source>
</evidence>
<dbReference type="GO" id="GO:0005886">
    <property type="term" value="C:plasma membrane"/>
    <property type="evidence" value="ECO:0007669"/>
    <property type="project" value="TreeGrafter"/>
</dbReference>
<comment type="caution">
    <text evidence="7">The sequence shown here is derived from an EMBL/GenBank/DDBJ whole genome shotgun (WGS) entry which is preliminary data.</text>
</comment>
<dbReference type="Proteomes" id="UP001163046">
    <property type="component" value="Unassembled WGS sequence"/>
</dbReference>
<feature type="transmembrane region" description="Helical" evidence="6">
    <location>
        <begin position="64"/>
        <end position="86"/>
    </location>
</feature>
<keyword evidence="3 6" id="KW-0812">Transmembrane</keyword>
<proteinExistence type="inferred from homology"/>
<comment type="similarity">
    <text evidence="2">Belongs to the ZIP transporter (TC 2.A.5) family.</text>
</comment>
<sequence length="95" mass="10469">MCLLSICYICSYIGVIIGALLGASLNLTAWIFAVIAGMFLYIALAEMVPEMFAGISSKTDNRRYFIMLQNMGLLIGFTIMMTLAGFEEKIRAALQ</sequence>
<dbReference type="GO" id="GO:0030003">
    <property type="term" value="P:intracellular monoatomic cation homeostasis"/>
    <property type="evidence" value="ECO:0007669"/>
    <property type="project" value="TreeGrafter"/>
</dbReference>
<dbReference type="InterPro" id="IPR050799">
    <property type="entry name" value="ZIP_Transporter"/>
</dbReference>
<dbReference type="Pfam" id="PF02535">
    <property type="entry name" value="Zip"/>
    <property type="match status" value="1"/>
</dbReference>
<dbReference type="GO" id="GO:0071578">
    <property type="term" value="P:zinc ion import across plasma membrane"/>
    <property type="evidence" value="ECO:0007669"/>
    <property type="project" value="TreeGrafter"/>
</dbReference>
<evidence type="ECO:0000256" key="4">
    <source>
        <dbReference type="ARBA" id="ARBA00022989"/>
    </source>
</evidence>
<evidence type="ECO:0000256" key="6">
    <source>
        <dbReference type="SAM" id="Phobius"/>
    </source>
</evidence>
<gene>
    <name evidence="7" type="ORF">OS493_018242</name>
</gene>
<protein>
    <submittedName>
        <fullName evidence="7">Uncharacterized protein</fullName>
    </submittedName>
</protein>
<evidence type="ECO:0000256" key="1">
    <source>
        <dbReference type="ARBA" id="ARBA00004141"/>
    </source>
</evidence>
<dbReference type="OrthoDB" id="5970736at2759"/>
<organism evidence="7 8">
    <name type="scientific">Desmophyllum pertusum</name>
    <dbReference type="NCBI Taxonomy" id="174260"/>
    <lineage>
        <taxon>Eukaryota</taxon>
        <taxon>Metazoa</taxon>
        <taxon>Cnidaria</taxon>
        <taxon>Anthozoa</taxon>
        <taxon>Hexacorallia</taxon>
        <taxon>Scleractinia</taxon>
        <taxon>Caryophylliina</taxon>
        <taxon>Caryophylliidae</taxon>
        <taxon>Desmophyllum</taxon>
    </lineage>
</organism>
<accession>A0A9X0CES6</accession>
<comment type="subcellular location">
    <subcellularLocation>
        <location evidence="1">Membrane</location>
        <topology evidence="1">Multi-pass membrane protein</topology>
    </subcellularLocation>
</comment>
<evidence type="ECO:0000256" key="5">
    <source>
        <dbReference type="ARBA" id="ARBA00023136"/>
    </source>
</evidence>
<dbReference type="AlphaFoldDB" id="A0A9X0CES6"/>
<keyword evidence="4 6" id="KW-1133">Transmembrane helix</keyword>
<reference evidence="7" key="1">
    <citation type="submission" date="2023-01" db="EMBL/GenBank/DDBJ databases">
        <title>Genome assembly of the deep-sea coral Lophelia pertusa.</title>
        <authorList>
            <person name="Herrera S."/>
            <person name="Cordes E."/>
        </authorList>
    </citation>
    <scope>NUCLEOTIDE SEQUENCE</scope>
    <source>
        <strain evidence="7">USNM1676648</strain>
        <tissue evidence="7">Polyp</tissue>
    </source>
</reference>